<protein>
    <submittedName>
        <fullName evidence="2">Uncharacterized protein</fullName>
    </submittedName>
</protein>
<keyword evidence="3" id="KW-1185">Reference proteome</keyword>
<keyword evidence="1" id="KW-0472">Membrane</keyword>
<keyword evidence="1" id="KW-1133">Transmembrane helix</keyword>
<feature type="transmembrane region" description="Helical" evidence="1">
    <location>
        <begin position="12"/>
        <end position="29"/>
    </location>
</feature>
<reference evidence="2 3" key="1">
    <citation type="submission" date="2019-05" db="EMBL/GenBank/DDBJ databases">
        <title>Identification and Biocontrol Activity Analysis of Biocontrol Strain PF-1 Based on Genome-wide Data.</title>
        <authorList>
            <person name="Qi J."/>
        </authorList>
    </citation>
    <scope>NUCLEOTIDE SEQUENCE [LARGE SCALE GENOMIC DNA]</scope>
    <source>
        <strain evidence="2 3">PF-1</strain>
    </source>
</reference>
<sequence>MEEIPTELIATFQALLPGFVATMIFYWLAEAAKPSQFERVIQALVCSGMIKLLVPVVEGICIWFGQWRAFGVWTKDVELLWSFTLAICIGLLLAKFAFNDTLYNIARLWGLTSRRSTPVVEWRSAFEMNATRAVVLNLLDGRRLMGYPTLWPSEAKKGHFLIDVPHWIDNGNIIPYTGTRYILISNEDVHWVDFLD</sequence>
<feature type="transmembrane region" description="Helical" evidence="1">
    <location>
        <begin position="79"/>
        <end position="98"/>
    </location>
</feature>
<dbReference type="InterPro" id="IPR045919">
    <property type="entry name" value="DUF6338"/>
</dbReference>
<dbReference type="RefSeq" id="WP_011062027.1">
    <property type="nucleotide sequence ID" value="NZ_CP022097.2"/>
</dbReference>
<keyword evidence="1" id="KW-0812">Transmembrane</keyword>
<proteinExistence type="predicted"/>
<evidence type="ECO:0000256" key="1">
    <source>
        <dbReference type="SAM" id="Phobius"/>
    </source>
</evidence>
<evidence type="ECO:0000313" key="2">
    <source>
        <dbReference type="EMBL" id="TMM67270.1"/>
    </source>
</evidence>
<gene>
    <name evidence="2" type="ORF">FEF10_07435</name>
</gene>
<organism evidence="2 3">
    <name type="scientific">Pseudomonas protegens</name>
    <dbReference type="NCBI Taxonomy" id="380021"/>
    <lineage>
        <taxon>Bacteria</taxon>
        <taxon>Pseudomonadati</taxon>
        <taxon>Pseudomonadota</taxon>
        <taxon>Gammaproteobacteria</taxon>
        <taxon>Pseudomonadales</taxon>
        <taxon>Pseudomonadaceae</taxon>
        <taxon>Pseudomonas</taxon>
    </lineage>
</organism>
<dbReference type="Proteomes" id="UP000310095">
    <property type="component" value="Unassembled WGS sequence"/>
</dbReference>
<name>A0ABY2VQN0_9PSED</name>
<comment type="caution">
    <text evidence="2">The sequence shown here is derived from an EMBL/GenBank/DDBJ whole genome shotgun (WGS) entry which is preliminary data.</text>
</comment>
<evidence type="ECO:0000313" key="3">
    <source>
        <dbReference type="Proteomes" id="UP000310095"/>
    </source>
</evidence>
<dbReference type="Pfam" id="PF19865">
    <property type="entry name" value="DUF6338"/>
    <property type="match status" value="1"/>
</dbReference>
<feature type="transmembrane region" description="Helical" evidence="1">
    <location>
        <begin position="41"/>
        <end position="67"/>
    </location>
</feature>
<accession>A0ABY2VQN0</accession>
<dbReference type="EMBL" id="VAVY01000001">
    <property type="protein sequence ID" value="TMM67270.1"/>
    <property type="molecule type" value="Genomic_DNA"/>
</dbReference>